<dbReference type="AlphaFoldDB" id="G0NMD0"/>
<proteinExistence type="predicted"/>
<dbReference type="InParanoid" id="G0NMD0"/>
<feature type="transmembrane region" description="Helical" evidence="1">
    <location>
        <begin position="70"/>
        <end position="95"/>
    </location>
</feature>
<feature type="transmembrane region" description="Helical" evidence="1">
    <location>
        <begin position="153"/>
        <end position="176"/>
    </location>
</feature>
<evidence type="ECO:0000313" key="2">
    <source>
        <dbReference type="EMBL" id="EGT34084.1"/>
    </source>
</evidence>
<keyword evidence="1" id="KW-1133">Transmembrane helix</keyword>
<accession>G0NMD0</accession>
<organism evidence="3">
    <name type="scientific">Caenorhabditis brenneri</name>
    <name type="common">Nematode worm</name>
    <dbReference type="NCBI Taxonomy" id="135651"/>
    <lineage>
        <taxon>Eukaryota</taxon>
        <taxon>Metazoa</taxon>
        <taxon>Ecdysozoa</taxon>
        <taxon>Nematoda</taxon>
        <taxon>Chromadorea</taxon>
        <taxon>Rhabditida</taxon>
        <taxon>Rhabditina</taxon>
        <taxon>Rhabditomorpha</taxon>
        <taxon>Rhabditoidea</taxon>
        <taxon>Rhabditidae</taxon>
        <taxon>Peloderinae</taxon>
        <taxon>Caenorhabditis</taxon>
    </lineage>
</organism>
<feature type="transmembrane region" description="Helical" evidence="1">
    <location>
        <begin position="6"/>
        <end position="26"/>
    </location>
</feature>
<sequence length="200" mass="22351">MAIAWPALIGMSAGSIVMSVGSIFTLPFDHSQLLNGVSLVYNSFLLYGSLTFHQRALGVSQSIQSGKMVFFILMAFFIPLIVSNMMSCGVFQSAYPEHLKTQSEIKAFLRKEIDKFPSFVTPLFDSIVSHILREAIRFHGPAANFNVGMETGFIAMAIILTIVVLYFTEYIMIAYLRNRIIESDKKMAAQEEEKLMVQSA</sequence>
<gene>
    <name evidence="2" type="ORF">CAEBREN_02035</name>
</gene>
<dbReference type="EMBL" id="GL379909">
    <property type="protein sequence ID" value="EGT34084.1"/>
    <property type="molecule type" value="Genomic_DNA"/>
</dbReference>
<keyword evidence="1" id="KW-0472">Membrane</keyword>
<keyword evidence="3" id="KW-1185">Reference proteome</keyword>
<protein>
    <submittedName>
        <fullName evidence="2">Uncharacterized protein</fullName>
    </submittedName>
</protein>
<feature type="transmembrane region" description="Helical" evidence="1">
    <location>
        <begin position="33"/>
        <end position="50"/>
    </location>
</feature>
<dbReference type="Pfam" id="PF10912">
    <property type="entry name" value="Glam1"/>
    <property type="match status" value="1"/>
</dbReference>
<evidence type="ECO:0000313" key="3">
    <source>
        <dbReference type="Proteomes" id="UP000008068"/>
    </source>
</evidence>
<evidence type="ECO:0000256" key="1">
    <source>
        <dbReference type="SAM" id="Phobius"/>
    </source>
</evidence>
<dbReference type="InterPro" id="IPR024483">
    <property type="entry name" value="Glam1"/>
</dbReference>
<dbReference type="HOGENOM" id="CLU_1367301_0_0_1"/>
<name>G0NMD0_CAEBE</name>
<reference evidence="3" key="1">
    <citation type="submission" date="2011-07" db="EMBL/GenBank/DDBJ databases">
        <authorList>
            <consortium name="Caenorhabditis brenneri Sequencing and Analysis Consortium"/>
            <person name="Wilson R.K."/>
        </authorList>
    </citation>
    <scope>NUCLEOTIDE SEQUENCE [LARGE SCALE GENOMIC DNA]</scope>
    <source>
        <strain evidence="3">PB2801</strain>
    </source>
</reference>
<keyword evidence="1" id="KW-0812">Transmembrane</keyword>
<dbReference type="eggNOG" id="ENOG502TJZX">
    <property type="taxonomic scope" value="Eukaryota"/>
</dbReference>
<dbReference type="Proteomes" id="UP000008068">
    <property type="component" value="Unassembled WGS sequence"/>
</dbReference>